<feature type="coiled-coil region" evidence="1">
    <location>
        <begin position="113"/>
        <end position="157"/>
    </location>
</feature>
<reference evidence="4" key="1">
    <citation type="submission" date="2025-08" db="UniProtKB">
        <authorList>
            <consortium name="RefSeq"/>
        </authorList>
    </citation>
    <scope>IDENTIFICATION</scope>
    <source>
        <tissue evidence="4">Whole organism</tissue>
    </source>
</reference>
<feature type="region of interest" description="Disordered" evidence="2">
    <location>
        <begin position="1"/>
        <end position="39"/>
    </location>
</feature>
<name>A0A9C6XB94_FRAOC</name>
<gene>
    <name evidence="4" type="primary">LOC127752110</name>
</gene>
<dbReference type="Proteomes" id="UP000504606">
    <property type="component" value="Unplaced"/>
</dbReference>
<sequence length="193" mass="22224">MRTRHPLAKDDPTIDAAADDDEAGRAAAPVPSAPSASDRISSWLRVAAEDTVRPAGAVGQPSRCNCLESFVAQMEEQQAAQQAAQHAPQRRWLERQERVARLQEREARLPEREARMQEREARLQERVARLEEREARLKEREARLQEYEVRMDILEMHLGLKVPSKQQHKGDREVLYFLLLESFTMIWPHLTVA</sequence>
<dbReference type="SUPFAM" id="SSF57997">
    <property type="entry name" value="Tropomyosin"/>
    <property type="match status" value="1"/>
</dbReference>
<feature type="compositionally biased region" description="Low complexity" evidence="2">
    <location>
        <begin position="25"/>
        <end position="37"/>
    </location>
</feature>
<evidence type="ECO:0000313" key="3">
    <source>
        <dbReference type="Proteomes" id="UP000504606"/>
    </source>
</evidence>
<keyword evidence="1" id="KW-0175">Coiled coil</keyword>
<accession>A0A9C6XB94</accession>
<dbReference type="KEGG" id="foc:127752110"/>
<proteinExistence type="predicted"/>
<evidence type="ECO:0000256" key="1">
    <source>
        <dbReference type="SAM" id="Coils"/>
    </source>
</evidence>
<evidence type="ECO:0000256" key="2">
    <source>
        <dbReference type="SAM" id="MobiDB-lite"/>
    </source>
</evidence>
<dbReference type="AlphaFoldDB" id="A0A9C6XB94"/>
<organism evidence="3 4">
    <name type="scientific">Frankliniella occidentalis</name>
    <name type="common">Western flower thrips</name>
    <name type="synonym">Euthrips occidentalis</name>
    <dbReference type="NCBI Taxonomy" id="133901"/>
    <lineage>
        <taxon>Eukaryota</taxon>
        <taxon>Metazoa</taxon>
        <taxon>Ecdysozoa</taxon>
        <taxon>Arthropoda</taxon>
        <taxon>Hexapoda</taxon>
        <taxon>Insecta</taxon>
        <taxon>Pterygota</taxon>
        <taxon>Neoptera</taxon>
        <taxon>Paraneoptera</taxon>
        <taxon>Thysanoptera</taxon>
        <taxon>Terebrantia</taxon>
        <taxon>Thripoidea</taxon>
        <taxon>Thripidae</taxon>
        <taxon>Frankliniella</taxon>
    </lineage>
</organism>
<dbReference type="RefSeq" id="XP_052132680.1">
    <property type="nucleotide sequence ID" value="XM_052276720.1"/>
</dbReference>
<keyword evidence="3" id="KW-1185">Reference proteome</keyword>
<dbReference type="GeneID" id="127752110"/>
<evidence type="ECO:0000313" key="4">
    <source>
        <dbReference type="RefSeq" id="XP_052132680.1"/>
    </source>
</evidence>
<protein>
    <submittedName>
        <fullName evidence="4">Uncharacterized protein LOC127752110</fullName>
    </submittedName>
</protein>